<name>A0ABQ1QIT9_9ACTN</name>
<feature type="transmembrane region" description="Helical" evidence="12">
    <location>
        <begin position="6"/>
        <end position="25"/>
    </location>
</feature>
<dbReference type="InterPro" id="IPR002550">
    <property type="entry name" value="CNNM"/>
</dbReference>
<reference evidence="16" key="1">
    <citation type="journal article" date="2019" name="Int. J. Syst. Evol. Microbiol.">
        <title>The Global Catalogue of Microorganisms (GCM) 10K type strain sequencing project: providing services to taxonomists for standard genome sequencing and annotation.</title>
        <authorList>
            <consortium name="The Broad Institute Genomics Platform"/>
            <consortium name="The Broad Institute Genome Sequencing Center for Infectious Disease"/>
            <person name="Wu L."/>
            <person name="Ma J."/>
        </authorList>
    </citation>
    <scope>NUCLEOTIDE SEQUENCE [LARGE SCALE GENOMIC DNA]</scope>
    <source>
        <strain evidence="16">CCM 7403</strain>
    </source>
</reference>
<dbReference type="SUPFAM" id="SSF56176">
    <property type="entry name" value="FAD-binding/transporter-associated domain-like"/>
    <property type="match status" value="1"/>
</dbReference>
<evidence type="ECO:0000256" key="11">
    <source>
        <dbReference type="SAM" id="MobiDB-lite"/>
    </source>
</evidence>
<dbReference type="Gene3D" id="3.10.580.10">
    <property type="entry name" value="CBS-domain"/>
    <property type="match status" value="1"/>
</dbReference>
<comment type="subcellular location">
    <subcellularLocation>
        <location evidence="1">Cell membrane</location>
        <topology evidence="1">Multi-pass membrane protein</topology>
    </subcellularLocation>
</comment>
<evidence type="ECO:0000256" key="5">
    <source>
        <dbReference type="ARBA" id="ARBA00022737"/>
    </source>
</evidence>
<evidence type="ECO:0000256" key="1">
    <source>
        <dbReference type="ARBA" id="ARBA00004651"/>
    </source>
</evidence>
<evidence type="ECO:0000256" key="9">
    <source>
        <dbReference type="PROSITE-ProRule" id="PRU00703"/>
    </source>
</evidence>
<comment type="similarity">
    <text evidence="2">Belongs to the UPF0053 family.</text>
</comment>
<dbReference type="PROSITE" id="PS51371">
    <property type="entry name" value="CBS"/>
    <property type="match status" value="1"/>
</dbReference>
<evidence type="ECO:0000313" key="15">
    <source>
        <dbReference type="EMBL" id="GGD27620.1"/>
    </source>
</evidence>
<organism evidence="15 16">
    <name type="scientific">Nocardioides daphniae</name>
    <dbReference type="NCBI Taxonomy" id="402297"/>
    <lineage>
        <taxon>Bacteria</taxon>
        <taxon>Bacillati</taxon>
        <taxon>Actinomycetota</taxon>
        <taxon>Actinomycetes</taxon>
        <taxon>Propionibacteriales</taxon>
        <taxon>Nocardioidaceae</taxon>
        <taxon>Nocardioides</taxon>
    </lineage>
</organism>
<dbReference type="Proteomes" id="UP000630594">
    <property type="component" value="Unassembled WGS sequence"/>
</dbReference>
<sequence>MTVLSLLLGILVIVAITALTAYFVAQEFAYMAVDRSRLGAAAAAGDGSAKRALAVTQRTSFMLSGAQLGITVTGLLVGYVAEPLVGQALGEMLGGVGVPTAVGVGVGTVLALALSTGVQMVFGELFPKNLAIARPEPVARWLAVSTTLYLKLFGWLIWIFDQSSNLLLKALGIEPVHDVEHSATPRDLEAIVERSRDSGDLSPALSLLLDRILDFPDETVEHAMIPRVHVDHLDPEATLAEIRIEMSGGHSRYPVIDDEDQVMGVVDLIDVMTATDERLTAADLVRPPLLMPTLMMLPEAVQEFALTKQQMACVLDEYGGFAGVITIEDLAEELVGEITDEHDSDAAELQAVAAADGTWIVSGSTPVDEVERAMDRDLPEGDYETLAGLFIATHGRLPEVGTTVALDLGEDLGRLPGEDPSVRQVEMEVVELDGHVPGRIRLTLLDEDGHPYERSAARVEELEHAMTLPSDDQPDPEADAAPVAATEKEGEA</sequence>
<keyword evidence="8 10" id="KW-0472">Membrane</keyword>
<dbReference type="RefSeq" id="WP_188422238.1">
    <property type="nucleotide sequence ID" value="NZ_BMCK01000005.1"/>
</dbReference>
<dbReference type="Gene3D" id="3.30.465.10">
    <property type="match status" value="1"/>
</dbReference>
<feature type="domain" description="CBS" evidence="13">
    <location>
        <begin position="224"/>
        <end position="284"/>
    </location>
</feature>
<dbReference type="PANTHER" id="PTHR43099">
    <property type="entry name" value="UPF0053 PROTEIN YRKA"/>
    <property type="match status" value="1"/>
</dbReference>
<feature type="transmembrane region" description="Helical" evidence="12">
    <location>
        <begin position="138"/>
        <end position="160"/>
    </location>
</feature>
<feature type="transmembrane region" description="Helical" evidence="12">
    <location>
        <begin position="101"/>
        <end position="126"/>
    </location>
</feature>
<dbReference type="PANTHER" id="PTHR43099:SF6">
    <property type="entry name" value="UPF0053 PROTEIN RV1842C"/>
    <property type="match status" value="1"/>
</dbReference>
<keyword evidence="6 10" id="KW-1133">Transmembrane helix</keyword>
<dbReference type="InterPro" id="IPR036318">
    <property type="entry name" value="FAD-bd_PCMH-like_sf"/>
</dbReference>
<evidence type="ECO:0000256" key="6">
    <source>
        <dbReference type="ARBA" id="ARBA00022989"/>
    </source>
</evidence>
<evidence type="ECO:0000256" key="2">
    <source>
        <dbReference type="ARBA" id="ARBA00006337"/>
    </source>
</evidence>
<dbReference type="Pfam" id="PF00571">
    <property type="entry name" value="CBS"/>
    <property type="match status" value="1"/>
</dbReference>
<dbReference type="EMBL" id="BMCK01000005">
    <property type="protein sequence ID" value="GGD27620.1"/>
    <property type="molecule type" value="Genomic_DNA"/>
</dbReference>
<dbReference type="Pfam" id="PF01595">
    <property type="entry name" value="CNNM"/>
    <property type="match status" value="1"/>
</dbReference>
<gene>
    <name evidence="15" type="ORF">GCM10007231_28850</name>
</gene>
<dbReference type="InterPro" id="IPR044751">
    <property type="entry name" value="Ion_transp-like_CBS"/>
</dbReference>
<comment type="caution">
    <text evidence="15">The sequence shown here is derived from an EMBL/GenBank/DDBJ whole genome shotgun (WGS) entry which is preliminary data.</text>
</comment>
<feature type="domain" description="CNNM transmembrane" evidence="14">
    <location>
        <begin position="2"/>
        <end position="205"/>
    </location>
</feature>
<evidence type="ECO:0000256" key="8">
    <source>
        <dbReference type="ARBA" id="ARBA00023136"/>
    </source>
</evidence>
<dbReference type="InterPro" id="IPR000644">
    <property type="entry name" value="CBS_dom"/>
</dbReference>
<keyword evidence="7 9" id="KW-0129">CBS domain</keyword>
<accession>A0ABQ1QIT9</accession>
<feature type="transmembrane region" description="Helical" evidence="12">
    <location>
        <begin position="60"/>
        <end position="81"/>
    </location>
</feature>
<dbReference type="SUPFAM" id="SSF54631">
    <property type="entry name" value="CBS-domain pair"/>
    <property type="match status" value="1"/>
</dbReference>
<keyword evidence="3" id="KW-1003">Cell membrane</keyword>
<evidence type="ECO:0000256" key="10">
    <source>
        <dbReference type="PROSITE-ProRule" id="PRU01193"/>
    </source>
</evidence>
<dbReference type="Pfam" id="PF03471">
    <property type="entry name" value="CorC_HlyC"/>
    <property type="match status" value="1"/>
</dbReference>
<evidence type="ECO:0000256" key="4">
    <source>
        <dbReference type="ARBA" id="ARBA00022692"/>
    </source>
</evidence>
<feature type="region of interest" description="Disordered" evidence="11">
    <location>
        <begin position="462"/>
        <end position="492"/>
    </location>
</feature>
<evidence type="ECO:0000313" key="16">
    <source>
        <dbReference type="Proteomes" id="UP000630594"/>
    </source>
</evidence>
<protein>
    <submittedName>
        <fullName evidence="15">Membrane protein</fullName>
    </submittedName>
</protein>
<dbReference type="InterPro" id="IPR051676">
    <property type="entry name" value="UPF0053_domain"/>
</dbReference>
<keyword evidence="5" id="KW-0677">Repeat</keyword>
<evidence type="ECO:0000259" key="14">
    <source>
        <dbReference type="PROSITE" id="PS51846"/>
    </source>
</evidence>
<evidence type="ECO:0000256" key="7">
    <source>
        <dbReference type="ARBA" id="ARBA00023122"/>
    </source>
</evidence>
<keyword evidence="16" id="KW-1185">Reference proteome</keyword>
<dbReference type="InterPro" id="IPR046342">
    <property type="entry name" value="CBS_dom_sf"/>
</dbReference>
<dbReference type="CDD" id="cd04590">
    <property type="entry name" value="CBS_pair_CorC_HlyC_assoc"/>
    <property type="match status" value="1"/>
</dbReference>
<dbReference type="SMART" id="SM01091">
    <property type="entry name" value="CorC_HlyC"/>
    <property type="match status" value="1"/>
</dbReference>
<dbReference type="PROSITE" id="PS51846">
    <property type="entry name" value="CNNM"/>
    <property type="match status" value="1"/>
</dbReference>
<evidence type="ECO:0000259" key="13">
    <source>
        <dbReference type="PROSITE" id="PS51371"/>
    </source>
</evidence>
<dbReference type="InterPro" id="IPR005170">
    <property type="entry name" value="Transptr-assoc_dom"/>
</dbReference>
<evidence type="ECO:0000256" key="12">
    <source>
        <dbReference type="SAM" id="Phobius"/>
    </source>
</evidence>
<keyword evidence="4 10" id="KW-0812">Transmembrane</keyword>
<evidence type="ECO:0000256" key="3">
    <source>
        <dbReference type="ARBA" id="ARBA00022475"/>
    </source>
</evidence>
<dbReference type="InterPro" id="IPR016169">
    <property type="entry name" value="FAD-bd_PCMH_sub2"/>
</dbReference>
<proteinExistence type="inferred from homology"/>